<feature type="transmembrane region" description="Helical" evidence="2">
    <location>
        <begin position="12"/>
        <end position="30"/>
    </location>
</feature>
<dbReference type="EMBL" id="CM010636">
    <property type="protein sequence ID" value="RID49156.1"/>
    <property type="molecule type" value="Genomic_DNA"/>
</dbReference>
<accession>A0A397YER2</accession>
<name>A0A397YER2_BRACM</name>
<sequence length="106" mass="12321">MNLMRKVWVSAVGYIFIVSLLGHLLMFRFLSNRLLSSLFFYSPFQKSLSYYQNNEATWMRLDDSLQIVGCALITRTDHVTEETERRQDQRRSEVTSGTCGSFQAIV</sequence>
<keyword evidence="2" id="KW-1133">Transmembrane helix</keyword>
<keyword evidence="2" id="KW-0472">Membrane</keyword>
<feature type="compositionally biased region" description="Polar residues" evidence="1">
    <location>
        <begin position="94"/>
        <end position="106"/>
    </location>
</feature>
<gene>
    <name evidence="3" type="ORF">BRARA_I05616</name>
</gene>
<keyword evidence="2" id="KW-0812">Transmembrane</keyword>
<proteinExistence type="predicted"/>
<evidence type="ECO:0000313" key="3">
    <source>
        <dbReference type="EMBL" id="RID49156.1"/>
    </source>
</evidence>
<evidence type="ECO:0000313" key="4">
    <source>
        <dbReference type="Proteomes" id="UP000264353"/>
    </source>
</evidence>
<feature type="compositionally biased region" description="Basic and acidic residues" evidence="1">
    <location>
        <begin position="81"/>
        <end position="93"/>
    </location>
</feature>
<feature type="region of interest" description="Disordered" evidence="1">
    <location>
        <begin position="81"/>
        <end position="106"/>
    </location>
</feature>
<dbReference type="AlphaFoldDB" id="A0A397YER2"/>
<evidence type="ECO:0000256" key="2">
    <source>
        <dbReference type="SAM" id="Phobius"/>
    </source>
</evidence>
<dbReference type="Proteomes" id="UP000264353">
    <property type="component" value="Chromosome A9"/>
</dbReference>
<reference evidence="3 4" key="1">
    <citation type="submission" date="2018-06" db="EMBL/GenBank/DDBJ databases">
        <title>WGS assembly of Brassica rapa FPsc.</title>
        <authorList>
            <person name="Bowman J."/>
            <person name="Kohchi T."/>
            <person name="Yamato K."/>
            <person name="Jenkins J."/>
            <person name="Shu S."/>
            <person name="Ishizaki K."/>
            <person name="Yamaoka S."/>
            <person name="Nishihama R."/>
            <person name="Nakamura Y."/>
            <person name="Berger F."/>
            <person name="Adam C."/>
            <person name="Aki S."/>
            <person name="Althoff F."/>
            <person name="Araki T."/>
            <person name="Arteaga-Vazquez M."/>
            <person name="Balasubrmanian S."/>
            <person name="Bauer D."/>
            <person name="Boehm C."/>
            <person name="Briginshaw L."/>
            <person name="Caballero-Perez J."/>
            <person name="Catarino B."/>
            <person name="Chen F."/>
            <person name="Chiyoda S."/>
            <person name="Chovatia M."/>
            <person name="Davies K."/>
            <person name="Delmans M."/>
            <person name="Demura T."/>
            <person name="Dierschke T."/>
            <person name="Dolan L."/>
            <person name="Dorantes-Acosta A."/>
            <person name="Eklund D."/>
            <person name="Florent S."/>
            <person name="Flores-Sandoval E."/>
            <person name="Fujiyama A."/>
            <person name="Fukuzawa H."/>
            <person name="Galik B."/>
            <person name="Grimanelli D."/>
            <person name="Grimwood J."/>
            <person name="Grossniklaus U."/>
            <person name="Hamada T."/>
            <person name="Haseloff J."/>
            <person name="Hetherington A."/>
            <person name="Higo A."/>
            <person name="Hirakawa Y."/>
            <person name="Hundley H."/>
            <person name="Ikeda Y."/>
            <person name="Inoue K."/>
            <person name="Inoue S."/>
            <person name="Ishida S."/>
            <person name="Jia Q."/>
            <person name="Kakita M."/>
            <person name="Kanazawa T."/>
            <person name="Kawai Y."/>
            <person name="Kawashima T."/>
            <person name="Kennedy M."/>
            <person name="Kinose K."/>
            <person name="Kinoshita T."/>
            <person name="Kohara Y."/>
            <person name="Koide E."/>
            <person name="Komatsu K."/>
            <person name="Kopischke S."/>
            <person name="Kubo M."/>
            <person name="Kyozuka J."/>
            <person name="Lagercrantz U."/>
            <person name="Lin S."/>
            <person name="Lindquist E."/>
            <person name="Lipzen A."/>
            <person name="Lu C."/>
            <person name="Luna E."/>
            <person name="Martienssen R."/>
            <person name="Minamino N."/>
            <person name="Mizutani M."/>
            <person name="Mizutani M."/>
            <person name="Mochizuki N."/>
            <person name="Monte I."/>
            <person name="Mosher R."/>
            <person name="Nagasaki H."/>
            <person name="Nakagami H."/>
            <person name="Naramoto S."/>
            <person name="Nishitani K."/>
            <person name="Ohtani M."/>
            <person name="Okamoto T."/>
            <person name="Okumura M."/>
            <person name="Phillips J."/>
            <person name="Pollak B."/>
            <person name="Reinders A."/>
            <person name="Roevekamp M."/>
            <person name="Sano R."/>
            <person name="Sawa S."/>
            <person name="Schmid M."/>
            <person name="Shirakawa M."/>
            <person name="Solano R."/>
            <person name="Spunde A."/>
            <person name="Suetsugu N."/>
            <person name="Sugano S."/>
            <person name="Sugiyama A."/>
            <person name="Sun R."/>
            <person name="Suzuki Y."/>
            <person name="Takenaka M."/>
            <person name="Takezawa D."/>
            <person name="Tomogane H."/>
            <person name="Tsuzuki M."/>
            <person name="Ueda T."/>
            <person name="Umeda M."/>
            <person name="Ward J."/>
            <person name="Watanabe Y."/>
            <person name="Yazaki K."/>
            <person name="Yokoyama R."/>
            <person name="Yoshitake Y."/>
            <person name="Yotsui I."/>
            <person name="Zachgo S."/>
            <person name="Schmutz J."/>
        </authorList>
    </citation>
    <scope>NUCLEOTIDE SEQUENCE [LARGE SCALE GENOMIC DNA]</scope>
    <source>
        <strain evidence="4">cv. B-3</strain>
    </source>
</reference>
<protein>
    <submittedName>
        <fullName evidence="3">Uncharacterized protein</fullName>
    </submittedName>
</protein>
<evidence type="ECO:0000256" key="1">
    <source>
        <dbReference type="SAM" id="MobiDB-lite"/>
    </source>
</evidence>
<organism evidence="3 4">
    <name type="scientific">Brassica campestris</name>
    <name type="common">Field mustard</name>
    <dbReference type="NCBI Taxonomy" id="3711"/>
    <lineage>
        <taxon>Eukaryota</taxon>
        <taxon>Viridiplantae</taxon>
        <taxon>Streptophyta</taxon>
        <taxon>Embryophyta</taxon>
        <taxon>Tracheophyta</taxon>
        <taxon>Spermatophyta</taxon>
        <taxon>Magnoliopsida</taxon>
        <taxon>eudicotyledons</taxon>
        <taxon>Gunneridae</taxon>
        <taxon>Pentapetalae</taxon>
        <taxon>rosids</taxon>
        <taxon>malvids</taxon>
        <taxon>Brassicales</taxon>
        <taxon>Brassicaceae</taxon>
        <taxon>Brassiceae</taxon>
        <taxon>Brassica</taxon>
    </lineage>
</organism>